<keyword evidence="7" id="KW-0460">Magnesium</keyword>
<dbReference type="EC" id="2.7.7.77" evidence="7"/>
<feature type="binding site" evidence="7">
    <location>
        <position position="40"/>
    </location>
    <ligand>
        <name>GTP</name>
        <dbReference type="ChEBI" id="CHEBI:37565"/>
    </ligand>
</feature>
<organism evidence="10 11">
    <name type="scientific">Maridesulfovibrio salexigens (strain ATCC 14822 / DSM 2638 / NCIMB 8403 / VKM B-1763)</name>
    <name type="common">Desulfovibrio salexigens</name>
    <dbReference type="NCBI Taxonomy" id="526222"/>
    <lineage>
        <taxon>Bacteria</taxon>
        <taxon>Pseudomonadati</taxon>
        <taxon>Thermodesulfobacteriota</taxon>
        <taxon>Desulfovibrionia</taxon>
        <taxon>Desulfovibrionales</taxon>
        <taxon>Desulfovibrionaceae</taxon>
        <taxon>Maridesulfovibrio</taxon>
    </lineage>
</organism>
<dbReference type="Pfam" id="PF00994">
    <property type="entry name" value="MoCF_biosynth"/>
    <property type="match status" value="1"/>
</dbReference>
<dbReference type="HOGENOM" id="CLU_010186_4_0_7"/>
<evidence type="ECO:0000313" key="10">
    <source>
        <dbReference type="EMBL" id="ACS81235.1"/>
    </source>
</evidence>
<comment type="similarity">
    <text evidence="3">Belongs to the MoeA family.</text>
</comment>
<evidence type="ECO:0000256" key="6">
    <source>
        <dbReference type="ARBA" id="ARBA00047317"/>
    </source>
</evidence>
<comment type="catalytic activity">
    <reaction evidence="6">
        <text>adenylyl-molybdopterin + molybdate = Mo-molybdopterin + AMP + H(+)</text>
        <dbReference type="Rhea" id="RHEA:35047"/>
        <dbReference type="ChEBI" id="CHEBI:15378"/>
        <dbReference type="ChEBI" id="CHEBI:36264"/>
        <dbReference type="ChEBI" id="CHEBI:62727"/>
        <dbReference type="ChEBI" id="CHEBI:71302"/>
        <dbReference type="ChEBI" id="CHEBI:456215"/>
        <dbReference type="EC" id="2.10.1.1"/>
    </reaction>
</comment>
<feature type="compositionally biased region" description="Polar residues" evidence="8">
    <location>
        <begin position="220"/>
        <end position="230"/>
    </location>
</feature>
<sequence length="629" mass="68159">MAYWNLLCDIKTMSGNTDKLNLSAAILAGGEGRRMGRTDKSCLEISGEKLVSRIIRSLEGIFSETFIITRTPENHPDLDVRLVGDLFESRSSLTGIHSALYHSRTDHVFITACDSPFLNRELISELLSRVEPDDDVVIPIHPDGFYEPLCAVYSKRCLPFIEENLKKNIFQIIRFFPQVKVKTVNTDLLAKKDHGLTTFININTPDELSRVREDLDNPTDRSGSGQNSFPHSIPRSAALKLIRKSIALPKSEYVPVTDCSGLVAAETLQSGISLPEHDRSAMDGFAVPSAFTAAASADIPIEMGFSGEVRPSCPVPEKCEEQAVRVLTGGIIPEGTDAVIPFENVQVGECSICISSPVREGDFIRKTGSDIMKGETIVNSGTVISPCDAALLAYAGIRSIPTYPLPKVAVMAVGNELCDPAQKTQCGLIPADNLILMKSLCYRYGIRDVRIAPCTNSPEAISEAVQANKDCRLIVTTGGTGPGNRDFVFNSIQQAGGIPIFKGLAMHPAKSVFAFSMDNSIVIGLPGPPNAVNLAFHTIVNPVINMLQAKTVTSTTSPAILTDALKGGRDREKLRPCRIFEDNGKILADPLLDKTFSPRKVMSLCNGIIILPADCGELPPQSVVQVIRL</sequence>
<dbReference type="PANTHER" id="PTHR10192:SF5">
    <property type="entry name" value="GEPHYRIN"/>
    <property type="match status" value="1"/>
</dbReference>
<dbReference type="SUPFAM" id="SSF53448">
    <property type="entry name" value="Nucleotide-diphospho-sugar transferases"/>
    <property type="match status" value="1"/>
</dbReference>
<dbReference type="Gene3D" id="2.170.190.11">
    <property type="entry name" value="Molybdopterin biosynthesis moea protein, domain 3"/>
    <property type="match status" value="1"/>
</dbReference>
<dbReference type="SMART" id="SM00852">
    <property type="entry name" value="MoCF_biosynth"/>
    <property type="match status" value="1"/>
</dbReference>
<comment type="subcellular location">
    <subcellularLocation>
        <location evidence="7">Cytoplasm</location>
    </subcellularLocation>
</comment>
<dbReference type="KEGG" id="dsa:Desal_3184"/>
<dbReference type="EMBL" id="CP001649">
    <property type="protein sequence ID" value="ACS81235.1"/>
    <property type="molecule type" value="Genomic_DNA"/>
</dbReference>
<keyword evidence="5 7" id="KW-0501">Molybdenum cofactor biosynthesis</keyword>
<dbReference type="Pfam" id="PF03453">
    <property type="entry name" value="MoeA_N"/>
    <property type="match status" value="1"/>
</dbReference>
<dbReference type="AlphaFoldDB" id="C6C234"/>
<comment type="similarity">
    <text evidence="7">Belongs to the MobA family.</text>
</comment>
<dbReference type="Gene3D" id="3.40.980.10">
    <property type="entry name" value="MoaB/Mog-like domain"/>
    <property type="match status" value="1"/>
</dbReference>
<evidence type="ECO:0000256" key="7">
    <source>
        <dbReference type="HAMAP-Rule" id="MF_00316"/>
    </source>
</evidence>
<dbReference type="GO" id="GO:0046872">
    <property type="term" value="F:metal ion binding"/>
    <property type="evidence" value="ECO:0007669"/>
    <property type="project" value="UniProtKB-KW"/>
</dbReference>
<evidence type="ECO:0000256" key="5">
    <source>
        <dbReference type="ARBA" id="ARBA00023150"/>
    </source>
</evidence>
<dbReference type="InterPro" id="IPR025877">
    <property type="entry name" value="MobA-like_NTP_Trfase"/>
</dbReference>
<name>C6C234_MARSD</name>
<dbReference type="PROSITE" id="PS01078">
    <property type="entry name" value="MOCF_BIOSYNTHESIS_1"/>
    <property type="match status" value="1"/>
</dbReference>
<keyword evidence="7" id="KW-0479">Metal-binding</keyword>
<dbReference type="GO" id="GO:0061599">
    <property type="term" value="F:molybdopterin molybdotransferase activity"/>
    <property type="evidence" value="ECO:0007669"/>
    <property type="project" value="UniProtKB-EC"/>
</dbReference>
<dbReference type="InterPro" id="IPR008284">
    <property type="entry name" value="MoCF_biosynth_CS"/>
</dbReference>
<dbReference type="InterPro" id="IPR001453">
    <property type="entry name" value="MoaB/Mog_dom"/>
</dbReference>
<keyword evidence="7" id="KW-0547">Nucleotide-binding</keyword>
<evidence type="ECO:0000256" key="2">
    <source>
        <dbReference type="ARBA" id="ARBA00005046"/>
    </source>
</evidence>
<dbReference type="InterPro" id="IPR038987">
    <property type="entry name" value="MoeA-like"/>
</dbReference>
<keyword evidence="11" id="KW-1185">Reference proteome</keyword>
<comment type="catalytic activity">
    <reaction evidence="7">
        <text>Mo-molybdopterin + GTP + H(+) = Mo-molybdopterin guanine dinucleotide + diphosphate</text>
        <dbReference type="Rhea" id="RHEA:34243"/>
        <dbReference type="ChEBI" id="CHEBI:15378"/>
        <dbReference type="ChEBI" id="CHEBI:33019"/>
        <dbReference type="ChEBI" id="CHEBI:37565"/>
        <dbReference type="ChEBI" id="CHEBI:71302"/>
        <dbReference type="ChEBI" id="CHEBI:71310"/>
        <dbReference type="EC" id="2.7.7.77"/>
    </reaction>
</comment>
<dbReference type="InterPro" id="IPR029044">
    <property type="entry name" value="Nucleotide-diphossugar_trans"/>
</dbReference>
<dbReference type="OrthoDB" id="9804758at2"/>
<dbReference type="STRING" id="526222.Desal_3184"/>
<dbReference type="Proteomes" id="UP000002601">
    <property type="component" value="Chromosome"/>
</dbReference>
<keyword evidence="4 7" id="KW-0342">GTP-binding</keyword>
<comment type="domain">
    <text evidence="7">The N-terminal domain determines nucleotide recognition and specific binding, while the C-terminal domain determines the specific binding to the target protein.</text>
</comment>
<dbReference type="GO" id="GO:0005829">
    <property type="term" value="C:cytosol"/>
    <property type="evidence" value="ECO:0007669"/>
    <property type="project" value="TreeGrafter"/>
</dbReference>
<feature type="binding site" evidence="7">
    <location>
        <position position="114"/>
    </location>
    <ligand>
        <name>Mg(2+)</name>
        <dbReference type="ChEBI" id="CHEBI:18420"/>
    </ligand>
</feature>
<gene>
    <name evidence="7" type="primary">mobA</name>
    <name evidence="10" type="ordered locus">Desal_3184</name>
</gene>
<feature type="binding site" evidence="7">
    <location>
        <position position="114"/>
    </location>
    <ligand>
        <name>GTP</name>
        <dbReference type="ChEBI" id="CHEBI:37565"/>
    </ligand>
</feature>
<comment type="cofactor">
    <cofactor evidence="7">
        <name>Mg(2+)</name>
        <dbReference type="ChEBI" id="CHEBI:18420"/>
    </cofactor>
</comment>
<dbReference type="Gene3D" id="2.40.340.10">
    <property type="entry name" value="MoeA, C-terminal, domain IV"/>
    <property type="match status" value="1"/>
</dbReference>
<evidence type="ECO:0000259" key="9">
    <source>
        <dbReference type="SMART" id="SM00852"/>
    </source>
</evidence>
<dbReference type="PANTHER" id="PTHR10192">
    <property type="entry name" value="MOLYBDOPTERIN BIOSYNTHESIS PROTEIN"/>
    <property type="match status" value="1"/>
</dbReference>
<evidence type="ECO:0000313" key="11">
    <source>
        <dbReference type="Proteomes" id="UP000002601"/>
    </source>
</evidence>
<dbReference type="UniPathway" id="UPA00344"/>
<comment type="function">
    <text evidence="1">Catalyzes the insertion of molybdate into adenylated molybdopterin with the concomitant release of AMP.</text>
</comment>
<dbReference type="Gene3D" id="3.90.105.10">
    <property type="entry name" value="Molybdopterin biosynthesis moea protein, domain 2"/>
    <property type="match status" value="1"/>
</dbReference>
<feature type="binding site" evidence="7">
    <location>
        <begin position="27"/>
        <end position="29"/>
    </location>
    <ligand>
        <name>GTP</name>
        <dbReference type="ChEBI" id="CHEBI:37565"/>
    </ligand>
</feature>
<dbReference type="CDD" id="cd02503">
    <property type="entry name" value="MobA"/>
    <property type="match status" value="1"/>
</dbReference>
<dbReference type="GO" id="GO:0006777">
    <property type="term" value="P:Mo-molybdopterin cofactor biosynthetic process"/>
    <property type="evidence" value="ECO:0007669"/>
    <property type="project" value="UniProtKB-KW"/>
</dbReference>
<evidence type="ECO:0000256" key="4">
    <source>
        <dbReference type="ARBA" id="ARBA00023134"/>
    </source>
</evidence>
<feature type="binding site" evidence="7">
    <location>
        <position position="85"/>
    </location>
    <ligand>
        <name>GTP</name>
        <dbReference type="ChEBI" id="CHEBI:37565"/>
    </ligand>
</feature>
<evidence type="ECO:0000256" key="8">
    <source>
        <dbReference type="SAM" id="MobiDB-lite"/>
    </source>
</evidence>
<evidence type="ECO:0000256" key="3">
    <source>
        <dbReference type="ARBA" id="ARBA00010763"/>
    </source>
</evidence>
<dbReference type="InterPro" id="IPR036425">
    <property type="entry name" value="MoaB/Mog-like_dom_sf"/>
</dbReference>
<accession>C6C234</accession>
<dbReference type="Pfam" id="PF12804">
    <property type="entry name" value="NTP_transf_3"/>
    <property type="match status" value="1"/>
</dbReference>
<keyword evidence="7" id="KW-0963">Cytoplasm</keyword>
<dbReference type="HAMAP" id="MF_00316">
    <property type="entry name" value="MobA"/>
    <property type="match status" value="1"/>
</dbReference>
<reference evidence="10 11" key="1">
    <citation type="submission" date="2009-06" db="EMBL/GenBank/DDBJ databases">
        <title>Complete sequence of Desulfovibrio salexigens DSM 2638.</title>
        <authorList>
            <consortium name="US DOE Joint Genome Institute"/>
            <person name="Lucas S."/>
            <person name="Copeland A."/>
            <person name="Lapidus A."/>
            <person name="Glavina del Rio T."/>
            <person name="Tice H."/>
            <person name="Bruce D."/>
            <person name="Goodwin L."/>
            <person name="Pitluck S."/>
            <person name="Munk A.C."/>
            <person name="Brettin T."/>
            <person name="Detter J.C."/>
            <person name="Han C."/>
            <person name="Tapia R."/>
            <person name="Larimer F."/>
            <person name="Land M."/>
            <person name="Hauser L."/>
            <person name="Kyrpides N."/>
            <person name="Anderson I."/>
            <person name="Wall J.D."/>
            <person name="Arkin A.P."/>
            <person name="Dehal P."/>
            <person name="Chivian D."/>
            <person name="Giles B."/>
            <person name="Hazen T.C."/>
        </authorList>
    </citation>
    <scope>NUCLEOTIDE SEQUENCE [LARGE SCALE GENOMIC DNA]</scope>
    <source>
        <strain evidence="11">ATCC 14822 / DSM 2638 / NCIMB 8403 / VKM B-1763</strain>
    </source>
</reference>
<dbReference type="GO" id="GO:0005525">
    <property type="term" value="F:GTP binding"/>
    <property type="evidence" value="ECO:0007669"/>
    <property type="project" value="UniProtKB-UniRule"/>
</dbReference>
<protein>
    <recommendedName>
        <fullName evidence="7">Probable molybdenum cofactor guanylyltransferase</fullName>
        <shortName evidence="7">MoCo guanylyltransferase</shortName>
        <ecNumber evidence="7">2.7.7.77</ecNumber>
    </recommendedName>
    <alternativeName>
        <fullName evidence="7">GTP:molybdopterin guanylyltransferase</fullName>
    </alternativeName>
    <alternativeName>
        <fullName evidence="7">Mo-MPT guanylyltransferase</fullName>
    </alternativeName>
    <alternativeName>
        <fullName evidence="7">Molybdopterin guanylyltransferase</fullName>
    </alternativeName>
    <alternativeName>
        <fullName evidence="7">Molybdopterin-guanine dinucleotide synthase</fullName>
        <shortName evidence="7">MGD synthase</shortName>
    </alternativeName>
</protein>
<dbReference type="Gene3D" id="3.90.550.10">
    <property type="entry name" value="Spore Coat Polysaccharide Biosynthesis Protein SpsA, Chain A"/>
    <property type="match status" value="1"/>
</dbReference>
<dbReference type="CDD" id="cd00887">
    <property type="entry name" value="MoeA"/>
    <property type="match status" value="1"/>
</dbReference>
<dbReference type="eggNOG" id="COG0303">
    <property type="taxonomic scope" value="Bacteria"/>
</dbReference>
<comment type="pathway">
    <text evidence="2">Cofactor biosynthesis; molybdopterin biosynthesis.</text>
</comment>
<dbReference type="InterPro" id="IPR036688">
    <property type="entry name" value="MoeA_C_domain_IV_sf"/>
</dbReference>
<feature type="domain" description="MoaB/Mog" evidence="9">
    <location>
        <begin position="409"/>
        <end position="546"/>
    </location>
</feature>
<dbReference type="InterPro" id="IPR005110">
    <property type="entry name" value="MoeA_linker/N"/>
</dbReference>
<evidence type="ECO:0000256" key="1">
    <source>
        <dbReference type="ARBA" id="ARBA00002901"/>
    </source>
</evidence>
<dbReference type="SUPFAM" id="SSF53218">
    <property type="entry name" value="Molybdenum cofactor biosynthesis proteins"/>
    <property type="match status" value="1"/>
</dbReference>
<keyword evidence="7" id="KW-0808">Transferase</keyword>
<dbReference type="InterPro" id="IPR013482">
    <property type="entry name" value="Molybde_CF_guanTrfase"/>
</dbReference>
<dbReference type="GO" id="GO:0061603">
    <property type="term" value="F:molybdenum cofactor guanylyltransferase activity"/>
    <property type="evidence" value="ECO:0007669"/>
    <property type="project" value="UniProtKB-EC"/>
</dbReference>
<comment type="function">
    <text evidence="7">Transfers a GMP moiety from GTP to Mo-molybdopterin (Mo-MPT) cofactor (Moco or molybdenum cofactor) to form Mo-molybdopterin guanine dinucleotide (Mo-MGD) cofactor.</text>
</comment>
<dbReference type="InterPro" id="IPR036135">
    <property type="entry name" value="MoeA_linker/N_sf"/>
</dbReference>
<comment type="caution">
    <text evidence="7">Lacks conserved residue(s) required for the propagation of feature annotation.</text>
</comment>
<dbReference type="eggNOG" id="COG0746">
    <property type="taxonomic scope" value="Bacteria"/>
</dbReference>
<dbReference type="SUPFAM" id="SSF63882">
    <property type="entry name" value="MoeA N-terminal region -like"/>
    <property type="match status" value="1"/>
</dbReference>
<feature type="region of interest" description="Disordered" evidence="8">
    <location>
        <begin position="212"/>
        <end position="232"/>
    </location>
</feature>
<proteinExistence type="inferred from homology"/>